<feature type="compositionally biased region" description="Low complexity" evidence="6">
    <location>
        <begin position="121"/>
        <end position="135"/>
    </location>
</feature>
<dbReference type="STRING" id="425264.A0A3G2S4J3"/>
<keyword evidence="9" id="KW-1185">Reference proteome</keyword>
<dbReference type="OrthoDB" id="1112565at2759"/>
<evidence type="ECO:0000313" key="9">
    <source>
        <dbReference type="Proteomes" id="UP000269793"/>
    </source>
</evidence>
<dbReference type="GO" id="GO:0001725">
    <property type="term" value="C:stress fiber"/>
    <property type="evidence" value="ECO:0007669"/>
    <property type="project" value="TreeGrafter"/>
</dbReference>
<name>A0A3G2S4J3_MALR7</name>
<dbReference type="PROSITE" id="PS50023">
    <property type="entry name" value="LIM_DOMAIN_2"/>
    <property type="match status" value="1"/>
</dbReference>
<dbReference type="SUPFAM" id="SSF57716">
    <property type="entry name" value="Glucocorticoid receptor-like (DNA-binding domain)"/>
    <property type="match status" value="1"/>
</dbReference>
<proteinExistence type="predicted"/>
<evidence type="ECO:0000256" key="1">
    <source>
        <dbReference type="ARBA" id="ARBA00022723"/>
    </source>
</evidence>
<dbReference type="SMART" id="SM00132">
    <property type="entry name" value="LIM"/>
    <property type="match status" value="2"/>
</dbReference>
<evidence type="ECO:0000256" key="5">
    <source>
        <dbReference type="PROSITE-ProRule" id="PRU00125"/>
    </source>
</evidence>
<evidence type="ECO:0000256" key="4">
    <source>
        <dbReference type="ARBA" id="ARBA00023038"/>
    </source>
</evidence>
<dbReference type="Pfam" id="PF00412">
    <property type="entry name" value="LIM"/>
    <property type="match status" value="2"/>
</dbReference>
<protein>
    <submittedName>
        <fullName evidence="8">Leupaxin</fullName>
    </submittedName>
</protein>
<evidence type="ECO:0000313" key="8">
    <source>
        <dbReference type="EMBL" id="AYO42309.1"/>
    </source>
</evidence>
<dbReference type="Gene3D" id="2.10.110.10">
    <property type="entry name" value="Cysteine Rich Protein"/>
    <property type="match status" value="2"/>
</dbReference>
<dbReference type="AlphaFoldDB" id="A0A3G2S4J3"/>
<gene>
    <name evidence="8" type="primary">LPXN</name>
    <name evidence="8" type="ORF">DNF11_1359</name>
</gene>
<keyword evidence="4 5" id="KW-0440">LIM domain</keyword>
<reference evidence="8 9" key="1">
    <citation type="submission" date="2018-10" db="EMBL/GenBank/DDBJ databases">
        <title>Complete genome sequence of Malassezia restricta CBS 7877.</title>
        <authorList>
            <person name="Morand S.C."/>
            <person name="Bertignac M."/>
            <person name="Iltis A."/>
            <person name="Kolder I."/>
            <person name="Pirovano W."/>
            <person name="Jourdain R."/>
            <person name="Clavaud C."/>
        </authorList>
    </citation>
    <scope>NUCLEOTIDE SEQUENCE [LARGE SCALE GENOMIC DNA]</scope>
    <source>
        <strain evidence="8 9">CBS 7877</strain>
    </source>
</reference>
<dbReference type="GO" id="GO:0031005">
    <property type="term" value="F:filamin binding"/>
    <property type="evidence" value="ECO:0007669"/>
    <property type="project" value="TreeGrafter"/>
</dbReference>
<evidence type="ECO:0000256" key="2">
    <source>
        <dbReference type="ARBA" id="ARBA00022737"/>
    </source>
</evidence>
<feature type="region of interest" description="Disordered" evidence="6">
    <location>
        <begin position="120"/>
        <end position="139"/>
    </location>
</feature>
<keyword evidence="2" id="KW-0677">Repeat</keyword>
<evidence type="ECO:0000256" key="3">
    <source>
        <dbReference type="ARBA" id="ARBA00022833"/>
    </source>
</evidence>
<dbReference type="GO" id="GO:0030695">
    <property type="term" value="F:GTPase regulator activity"/>
    <property type="evidence" value="ECO:0007669"/>
    <property type="project" value="UniProtKB-ARBA"/>
</dbReference>
<sequence length="471" mass="52104">MTESGAPILESLDKRNFAGIGVASRRRLQQQFLQNQRQNVSPILLSHKDHRDISIPQSQFLPKCDQDTSMYGTQSRLSCGRFPRFAKAVHDTFPTQTMTPTSIIPVRTGSTPLPTMVPMNTPSSSETSSPVVQSSAPTSVHISPITPKLRLNTSGALRQQSSASLMSMSSTNTSNFSLPLTPAPSSMSYQAQDMLAARASPALSIEPSLKPYRQSGLDALDMAFWSGDGFYSDDEDDPMPHASQTMLAQKRQPQCAKPLPDVREAENHLHLNIIDEYLSDAAEPMTEHQREDNAALLHEECESQLRSLRCKSQLVMCNNPSVVQVQDTAHSVSEPTDSSCCTRCHQFVEGRKICGKDNSILGIYHPDCVRCSDCDDKLAKTDIFMYQGKLLCLWHYQVRSGTVCHACGRGITGIFRKTSKGECYHPTCMVCAYSDAASGPCLLQLTDYFSMNQKMYCEKHARQVAQSLSSR</sequence>
<dbReference type="CDD" id="cd08368">
    <property type="entry name" value="LIM"/>
    <property type="match status" value="1"/>
</dbReference>
<accession>A0A3G2S4J3</accession>
<keyword evidence="3 5" id="KW-0862">Zinc</keyword>
<dbReference type="EMBL" id="CP033149">
    <property type="protein sequence ID" value="AYO42309.1"/>
    <property type="molecule type" value="Genomic_DNA"/>
</dbReference>
<keyword evidence="1 5" id="KW-0479">Metal-binding</keyword>
<evidence type="ECO:0000259" key="7">
    <source>
        <dbReference type="PROSITE" id="PS50023"/>
    </source>
</evidence>
<feature type="domain" description="LIM zinc-binding" evidence="7">
    <location>
        <begin position="339"/>
        <end position="402"/>
    </location>
</feature>
<organism evidence="8 9">
    <name type="scientific">Malassezia restricta (strain ATCC 96810 / NBRC 103918 / CBS 7877)</name>
    <name type="common">Seborrheic dermatitis infection agent</name>
    <dbReference type="NCBI Taxonomy" id="425264"/>
    <lineage>
        <taxon>Eukaryota</taxon>
        <taxon>Fungi</taxon>
        <taxon>Dikarya</taxon>
        <taxon>Basidiomycota</taxon>
        <taxon>Ustilaginomycotina</taxon>
        <taxon>Malasseziomycetes</taxon>
        <taxon>Malasseziales</taxon>
        <taxon>Malasseziaceae</taxon>
        <taxon>Malassezia</taxon>
    </lineage>
</organism>
<dbReference type="VEuPathDB" id="FungiDB:DNF11_1359"/>
<dbReference type="PANTHER" id="PTHR24207">
    <property type="entry name" value="ZYX102 PROTEIN"/>
    <property type="match status" value="1"/>
</dbReference>
<dbReference type="PANTHER" id="PTHR24207:SF1">
    <property type="entry name" value="FILAMIN-BINDING LIM PROTEIN 1"/>
    <property type="match status" value="1"/>
</dbReference>
<dbReference type="Proteomes" id="UP000269793">
    <property type="component" value="Chromosome II"/>
</dbReference>
<dbReference type="PROSITE" id="PS00478">
    <property type="entry name" value="LIM_DOMAIN_1"/>
    <property type="match status" value="1"/>
</dbReference>
<dbReference type="GO" id="GO:0098609">
    <property type="term" value="P:cell-cell adhesion"/>
    <property type="evidence" value="ECO:0007669"/>
    <property type="project" value="TreeGrafter"/>
</dbReference>
<dbReference type="GO" id="GO:0046872">
    <property type="term" value="F:metal ion binding"/>
    <property type="evidence" value="ECO:0007669"/>
    <property type="project" value="UniProtKB-KW"/>
</dbReference>
<evidence type="ECO:0000256" key="6">
    <source>
        <dbReference type="SAM" id="MobiDB-lite"/>
    </source>
</evidence>
<dbReference type="InterPro" id="IPR001781">
    <property type="entry name" value="Znf_LIM"/>
</dbReference>